<keyword evidence="2" id="KW-1185">Reference proteome</keyword>
<dbReference type="InterPro" id="IPR052400">
    <property type="entry name" value="Zn2-C6_fungal_TF"/>
</dbReference>
<dbReference type="GO" id="GO:0000981">
    <property type="term" value="F:DNA-binding transcription factor activity, RNA polymerase II-specific"/>
    <property type="evidence" value="ECO:0007669"/>
    <property type="project" value="TreeGrafter"/>
</dbReference>
<dbReference type="OrthoDB" id="1924260at2759"/>
<reference evidence="1" key="1">
    <citation type="submission" date="2019-04" db="EMBL/GenBank/DDBJ databases">
        <title>Sequencing of skin fungus with MAO and IRED activity.</title>
        <authorList>
            <person name="Marsaioli A.J."/>
            <person name="Bonatto J.M.C."/>
            <person name="Reis Junior O."/>
        </authorList>
    </citation>
    <scope>NUCLEOTIDE SEQUENCE</scope>
    <source>
        <strain evidence="1">28M1</strain>
    </source>
</reference>
<dbReference type="AlphaFoldDB" id="A0A9P4WGF0"/>
<dbReference type="PANTHER" id="PTHR47657">
    <property type="entry name" value="STEROL REGULATORY ELEMENT-BINDING PROTEIN ECM22"/>
    <property type="match status" value="1"/>
</dbReference>
<accession>A0A9P4WGF0</accession>
<comment type="caution">
    <text evidence="1">The sequence shown here is derived from an EMBL/GenBank/DDBJ whole genome shotgun (WGS) entry which is preliminary data.</text>
</comment>
<gene>
    <name evidence="1" type="ORF">E8E12_000281</name>
</gene>
<protein>
    <submittedName>
        <fullName evidence="1">Uncharacterized protein</fullName>
    </submittedName>
</protein>
<name>A0A9P4WGF0_9PLEO</name>
<dbReference type="EMBL" id="SWKV01000133">
    <property type="protein sequence ID" value="KAF3031605.1"/>
    <property type="molecule type" value="Genomic_DNA"/>
</dbReference>
<evidence type="ECO:0000313" key="2">
    <source>
        <dbReference type="Proteomes" id="UP000758155"/>
    </source>
</evidence>
<sequence length="370" mass="41274">MHSVLAFSASHLAWRSQSTLTQDYAAHHARLAVHGLYSNLSSIAHENAAAALACFTLLDWQAPDWTIWASVVAGAKAVQSMQLEGHHAPYDDCIAPKDITLADRCNPSVAGSTIFDDEHTDQRNALSNIQRSLQGLKRYALSDSDGSAWIDRLSAFLNLLRVPSPAQTSEEQFYQLLALRRWLLSVSESLLHNRRDRRVAECILAHFYAAALALQPMFPDTAYQLVSDASLRPLREIVVGFQQPQHTQPEESPPSMSREIQYLLGALSWYEAGKCRKLPPGDETPAKEASACLDTTRLDLQDHLANYSNNQSTLHHTEAATYQPSVMDISHTAMYSIDRESSTLYNCTTIPPTSTFGRYVPEVHGQLWRQ</sequence>
<evidence type="ECO:0000313" key="1">
    <source>
        <dbReference type="EMBL" id="KAF3031605.1"/>
    </source>
</evidence>
<dbReference type="Proteomes" id="UP000758155">
    <property type="component" value="Unassembled WGS sequence"/>
</dbReference>
<dbReference type="PANTHER" id="PTHR47657:SF12">
    <property type="entry name" value="ZN(II)2CYS6 TRANSCRIPTION FACTOR (EUROFUNG)"/>
    <property type="match status" value="1"/>
</dbReference>
<organism evidence="1 2">
    <name type="scientific">Didymella heteroderae</name>
    <dbReference type="NCBI Taxonomy" id="1769908"/>
    <lineage>
        <taxon>Eukaryota</taxon>
        <taxon>Fungi</taxon>
        <taxon>Dikarya</taxon>
        <taxon>Ascomycota</taxon>
        <taxon>Pezizomycotina</taxon>
        <taxon>Dothideomycetes</taxon>
        <taxon>Pleosporomycetidae</taxon>
        <taxon>Pleosporales</taxon>
        <taxon>Pleosporineae</taxon>
        <taxon>Didymellaceae</taxon>
        <taxon>Didymella</taxon>
    </lineage>
</organism>
<proteinExistence type="predicted"/>